<dbReference type="EMBL" id="JAHLFO010000007">
    <property type="protein sequence ID" value="MBU3813033.1"/>
    <property type="molecule type" value="Genomic_DNA"/>
</dbReference>
<name>A0A9E2NMK6_9BACE</name>
<feature type="non-terminal residue" evidence="1">
    <location>
        <position position="1"/>
    </location>
</feature>
<sequence>NGDRIGFDAPVYVDFLSNARWTNVTFVGRYRACFVLVEEQFFMESTQQIRSKISEGIMRFVQSPFTPMNESENKRLQRLEEAMMATLRDERSVFLRELLQTMTCAWQYELWNIFFRRLQTSRTELNPHWGDTAAQFFYLAHTHCREQHEVGWYARQVGLSPDALSAALKRFCGKTAGAILTELLTEEAKV</sequence>
<reference evidence="1" key="2">
    <citation type="submission" date="2021-04" db="EMBL/GenBank/DDBJ databases">
        <authorList>
            <person name="Gilroy R."/>
        </authorList>
    </citation>
    <scope>NUCLEOTIDE SEQUENCE</scope>
    <source>
        <strain evidence="1">B3-3758</strain>
    </source>
</reference>
<evidence type="ECO:0008006" key="3">
    <source>
        <dbReference type="Google" id="ProtNLM"/>
    </source>
</evidence>
<dbReference type="AlphaFoldDB" id="A0A9E2NMK6"/>
<evidence type="ECO:0000313" key="1">
    <source>
        <dbReference type="EMBL" id="MBU3813033.1"/>
    </source>
</evidence>
<gene>
    <name evidence="1" type="ORF">H9791_00790</name>
</gene>
<comment type="caution">
    <text evidence="1">The sequence shown here is derived from an EMBL/GenBank/DDBJ whole genome shotgun (WGS) entry which is preliminary data.</text>
</comment>
<dbReference type="Proteomes" id="UP000824236">
    <property type="component" value="Unassembled WGS sequence"/>
</dbReference>
<evidence type="ECO:0000313" key="2">
    <source>
        <dbReference type="Proteomes" id="UP000824236"/>
    </source>
</evidence>
<proteinExistence type="predicted"/>
<accession>A0A9E2NMK6</accession>
<protein>
    <recommendedName>
        <fullName evidence="3">AraC family transcriptional regulator</fullName>
    </recommendedName>
</protein>
<organism evidence="1 2">
    <name type="scientific">Candidatus Bacteroides intestinipullorum</name>
    <dbReference type="NCBI Taxonomy" id="2838471"/>
    <lineage>
        <taxon>Bacteria</taxon>
        <taxon>Pseudomonadati</taxon>
        <taxon>Bacteroidota</taxon>
        <taxon>Bacteroidia</taxon>
        <taxon>Bacteroidales</taxon>
        <taxon>Bacteroidaceae</taxon>
        <taxon>Bacteroides</taxon>
    </lineage>
</organism>
<reference evidence="1" key="1">
    <citation type="journal article" date="2021" name="PeerJ">
        <title>Extensive microbial diversity within the chicken gut microbiome revealed by metagenomics and culture.</title>
        <authorList>
            <person name="Gilroy R."/>
            <person name="Ravi A."/>
            <person name="Getino M."/>
            <person name="Pursley I."/>
            <person name="Horton D.L."/>
            <person name="Alikhan N.F."/>
            <person name="Baker D."/>
            <person name="Gharbi K."/>
            <person name="Hall N."/>
            <person name="Watson M."/>
            <person name="Adriaenssens E.M."/>
            <person name="Foster-Nyarko E."/>
            <person name="Jarju S."/>
            <person name="Secka A."/>
            <person name="Antonio M."/>
            <person name="Oren A."/>
            <person name="Chaudhuri R.R."/>
            <person name="La Ragione R."/>
            <person name="Hildebrand F."/>
            <person name="Pallen M.J."/>
        </authorList>
    </citation>
    <scope>NUCLEOTIDE SEQUENCE</scope>
    <source>
        <strain evidence="1">B3-3758</strain>
    </source>
</reference>